<dbReference type="AlphaFoldDB" id="A0A1F5FKK5"/>
<dbReference type="EMBL" id="MFAM01000002">
    <property type="protein sequence ID" value="OGD80149.1"/>
    <property type="molecule type" value="Genomic_DNA"/>
</dbReference>
<gene>
    <name evidence="1" type="ORF">A2368_03025</name>
</gene>
<comment type="caution">
    <text evidence="1">The sequence shown here is derived from an EMBL/GenBank/DDBJ whole genome shotgun (WGS) entry which is preliminary data.</text>
</comment>
<protein>
    <recommendedName>
        <fullName evidence="3">Transcriptional regulator</fullName>
    </recommendedName>
</protein>
<name>A0A1F5FKK5_9BACT</name>
<evidence type="ECO:0000313" key="1">
    <source>
        <dbReference type="EMBL" id="OGD80149.1"/>
    </source>
</evidence>
<dbReference type="Pfam" id="PF02583">
    <property type="entry name" value="Trns_repr_metal"/>
    <property type="match status" value="1"/>
</dbReference>
<dbReference type="InterPro" id="IPR003735">
    <property type="entry name" value="Metal_Tscrpt_repr"/>
</dbReference>
<dbReference type="CDD" id="cd10148">
    <property type="entry name" value="CsoR-like_DUF156"/>
    <property type="match status" value="1"/>
</dbReference>
<dbReference type="GO" id="GO:0045892">
    <property type="term" value="P:negative regulation of DNA-templated transcription"/>
    <property type="evidence" value="ECO:0007669"/>
    <property type="project" value="UniProtKB-ARBA"/>
</dbReference>
<evidence type="ECO:0000313" key="2">
    <source>
        <dbReference type="Proteomes" id="UP000176682"/>
    </source>
</evidence>
<dbReference type="Proteomes" id="UP000176682">
    <property type="component" value="Unassembled WGS sequence"/>
</dbReference>
<dbReference type="PANTHER" id="PTHR33677">
    <property type="entry name" value="TRANSCRIPTIONAL REPRESSOR FRMR-RELATED"/>
    <property type="match status" value="1"/>
</dbReference>
<reference evidence="1 2" key="1">
    <citation type="journal article" date="2016" name="Nat. Commun.">
        <title>Thousands of microbial genomes shed light on interconnected biogeochemical processes in an aquifer system.</title>
        <authorList>
            <person name="Anantharaman K."/>
            <person name="Brown C.T."/>
            <person name="Hug L.A."/>
            <person name="Sharon I."/>
            <person name="Castelle C.J."/>
            <person name="Probst A.J."/>
            <person name="Thomas B.C."/>
            <person name="Singh A."/>
            <person name="Wilkins M.J."/>
            <person name="Karaoz U."/>
            <person name="Brodie E.L."/>
            <person name="Williams K.H."/>
            <person name="Hubbard S.S."/>
            <person name="Banfield J.F."/>
        </authorList>
    </citation>
    <scope>NUCLEOTIDE SEQUENCE [LARGE SCALE GENOMIC DNA]</scope>
</reference>
<dbReference type="GO" id="GO:0003677">
    <property type="term" value="F:DNA binding"/>
    <property type="evidence" value="ECO:0007669"/>
    <property type="project" value="InterPro"/>
</dbReference>
<dbReference type="InterPro" id="IPR038390">
    <property type="entry name" value="Metal_Tscrpt_repr_sf"/>
</dbReference>
<dbReference type="GO" id="GO:0046872">
    <property type="term" value="F:metal ion binding"/>
    <property type="evidence" value="ECO:0007669"/>
    <property type="project" value="InterPro"/>
</dbReference>
<evidence type="ECO:0008006" key="3">
    <source>
        <dbReference type="Google" id="ProtNLM"/>
    </source>
</evidence>
<sequence>MTDVEKKKLISTLKRIEGQVRGIEKMVAEGKDCEAVLTQITAATASLKSVGRAILAEEGSACGSDGAKKEKYIVLLKRFL</sequence>
<proteinExistence type="predicted"/>
<accession>A0A1F5FKK5</accession>
<organism evidence="1 2">
    <name type="scientific">Candidatus Collierbacteria bacterium RIFOXYB1_FULL_49_13</name>
    <dbReference type="NCBI Taxonomy" id="1817728"/>
    <lineage>
        <taxon>Bacteria</taxon>
        <taxon>Candidatus Collieribacteriota</taxon>
    </lineage>
</organism>
<dbReference type="Gene3D" id="1.20.58.1000">
    <property type="entry name" value="Metal-sensitive repressor, helix protomer"/>
    <property type="match status" value="1"/>
</dbReference>